<evidence type="ECO:0000313" key="2">
    <source>
        <dbReference type="EMBL" id="MFB9782119.1"/>
    </source>
</evidence>
<proteinExistence type="predicted"/>
<dbReference type="RefSeq" id="WP_296552234.1">
    <property type="nucleotide sequence ID" value="NZ_JBHMAS010000049.1"/>
</dbReference>
<dbReference type="EMBL" id="JBHMAS010000049">
    <property type="protein sequence ID" value="MFB9782119.1"/>
    <property type="molecule type" value="Genomic_DNA"/>
</dbReference>
<feature type="transmembrane region" description="Helical" evidence="1">
    <location>
        <begin position="12"/>
        <end position="32"/>
    </location>
</feature>
<dbReference type="Proteomes" id="UP001589587">
    <property type="component" value="Unassembled WGS sequence"/>
</dbReference>
<keyword evidence="3" id="KW-1185">Reference proteome</keyword>
<comment type="caution">
    <text evidence="2">The sequence shown here is derived from an EMBL/GenBank/DDBJ whole genome shotgun (WGS) entry which is preliminary data.</text>
</comment>
<protein>
    <submittedName>
        <fullName evidence="2">Uncharacterized protein</fullName>
    </submittedName>
</protein>
<evidence type="ECO:0000256" key="1">
    <source>
        <dbReference type="SAM" id="Phobius"/>
    </source>
</evidence>
<keyword evidence="1" id="KW-0472">Membrane</keyword>
<feature type="transmembrane region" description="Helical" evidence="1">
    <location>
        <begin position="44"/>
        <end position="65"/>
    </location>
</feature>
<sequence>MSWIDKELCVAALTGAVTGVAVMIPLFMAPVIASGDPVRDDAGFPTSLAVLAVIAAVTYVFAYVLGPDRPS</sequence>
<keyword evidence="1" id="KW-1133">Transmembrane helix</keyword>
<organism evidence="2 3">
    <name type="scientific">Rhodococcus baikonurensis</name>
    <dbReference type="NCBI Taxonomy" id="172041"/>
    <lineage>
        <taxon>Bacteria</taxon>
        <taxon>Bacillati</taxon>
        <taxon>Actinomycetota</taxon>
        <taxon>Actinomycetes</taxon>
        <taxon>Mycobacteriales</taxon>
        <taxon>Nocardiaceae</taxon>
        <taxon>Rhodococcus</taxon>
        <taxon>Rhodococcus erythropolis group</taxon>
    </lineage>
</organism>
<accession>A0ABV5XJY8</accession>
<evidence type="ECO:0000313" key="3">
    <source>
        <dbReference type="Proteomes" id="UP001589587"/>
    </source>
</evidence>
<gene>
    <name evidence="2" type="ORF">ACFFQ6_20690</name>
</gene>
<keyword evidence="1" id="KW-0812">Transmembrane</keyword>
<reference evidence="2 3" key="1">
    <citation type="submission" date="2024-09" db="EMBL/GenBank/DDBJ databases">
        <authorList>
            <person name="Sun Q."/>
            <person name="Mori K."/>
        </authorList>
    </citation>
    <scope>NUCLEOTIDE SEQUENCE [LARGE SCALE GENOMIC DNA]</scope>
    <source>
        <strain evidence="2 3">JCM 11411</strain>
    </source>
</reference>
<name>A0ABV5XJY8_9NOCA</name>